<proteinExistence type="predicted"/>
<protein>
    <submittedName>
        <fullName evidence="1">Uncharacterized protein</fullName>
    </submittedName>
</protein>
<dbReference type="KEGG" id="psel:GM415_02200"/>
<dbReference type="EMBL" id="CP046400">
    <property type="protein sequence ID" value="QGY38996.1"/>
    <property type="molecule type" value="Genomic_DNA"/>
</dbReference>
<dbReference type="Gene3D" id="3.40.50.150">
    <property type="entry name" value="Vaccinia Virus protein VP39"/>
    <property type="match status" value="1"/>
</dbReference>
<dbReference type="InterPro" id="IPR029063">
    <property type="entry name" value="SAM-dependent_MTases_sf"/>
</dbReference>
<name>A0A6I6J840_9BACT</name>
<gene>
    <name evidence="1" type="ORF">GM415_02200</name>
</gene>
<evidence type="ECO:0000313" key="2">
    <source>
        <dbReference type="Proteomes" id="UP000428328"/>
    </source>
</evidence>
<keyword evidence="2" id="KW-1185">Reference proteome</keyword>
<accession>A0A6I6J840</accession>
<dbReference type="AlphaFoldDB" id="A0A6I6J840"/>
<reference evidence="1 2" key="1">
    <citation type="submission" date="2019-11" db="EMBL/GenBank/DDBJ databases">
        <authorList>
            <person name="Zheng R.K."/>
            <person name="Sun C.M."/>
        </authorList>
    </citation>
    <scope>NUCLEOTIDE SEQUENCE [LARGE SCALE GENOMIC DNA]</scope>
    <source>
        <strain evidence="1 2">SRB007</strain>
    </source>
</reference>
<dbReference type="SUPFAM" id="SSF53335">
    <property type="entry name" value="S-adenosyl-L-methionine-dependent methyltransferases"/>
    <property type="match status" value="1"/>
</dbReference>
<sequence>MGSSDVPSLAGGMVMRWGRIVDHLQRYCFCVDSMGLLDWIHRHNLKAIFSFLRYRVSPAILQKALDSEGTLDEIGRRYALGVSMLKIGRIYKTTGLKRTTLAHEAVFRLAQQADCPSLMEIGVSDGCSALPILSEVDRFRRIILTDRFTRFYVRAFPGGQLYLDGEQRRHGVKFLCFYFFLNPIHVLDVSSFTVLDVINPILQKRYKIYQVVKFDMFTDTLDSPVDIIKCSNILNDVYFSEEEIHNAIYHLAYSLKDGGHIVISQNNDSYKDGEAVLVLKKQGSSLLIVESLNGHTAANMFDCNVE</sequence>
<dbReference type="Proteomes" id="UP000428328">
    <property type="component" value="Chromosome"/>
</dbReference>
<organism evidence="1 2">
    <name type="scientific">Pseudodesulfovibrio cashew</name>
    <dbReference type="NCBI Taxonomy" id="2678688"/>
    <lineage>
        <taxon>Bacteria</taxon>
        <taxon>Pseudomonadati</taxon>
        <taxon>Thermodesulfobacteriota</taxon>
        <taxon>Desulfovibrionia</taxon>
        <taxon>Desulfovibrionales</taxon>
        <taxon>Desulfovibrionaceae</taxon>
    </lineage>
</organism>
<evidence type="ECO:0000313" key="1">
    <source>
        <dbReference type="EMBL" id="QGY38996.1"/>
    </source>
</evidence>